<comment type="caution">
    <text evidence="10">The sequence shown here is derived from an EMBL/GenBank/DDBJ whole genome shotgun (WGS) entry which is preliminary data.</text>
</comment>
<keyword evidence="2 5" id="KW-0285">Flavoprotein</keyword>
<feature type="binding site" evidence="5 7">
    <location>
        <position position="83"/>
    </location>
    <ligand>
        <name>FMN</name>
        <dbReference type="ChEBI" id="CHEBI:58210"/>
    </ligand>
</feature>
<keyword evidence="3 5" id="KW-0288">FMN</keyword>
<feature type="binding site" evidence="5 6">
    <location>
        <position position="66"/>
    </location>
    <ligand>
        <name>substrate</name>
    </ligand>
</feature>
<organism evidence="10 11">
    <name type="scientific">Paraferrimonas haliotis</name>
    <dbReference type="NCBI Taxonomy" id="2013866"/>
    <lineage>
        <taxon>Bacteria</taxon>
        <taxon>Pseudomonadati</taxon>
        <taxon>Pseudomonadota</taxon>
        <taxon>Gammaproteobacteria</taxon>
        <taxon>Alteromonadales</taxon>
        <taxon>Ferrimonadaceae</taxon>
        <taxon>Paraferrimonas</taxon>
    </lineage>
</organism>
<feature type="binding site" evidence="5 6">
    <location>
        <position position="127"/>
    </location>
    <ligand>
        <name>substrate</name>
    </ligand>
</feature>
<evidence type="ECO:0000313" key="11">
    <source>
        <dbReference type="Proteomes" id="UP001157439"/>
    </source>
</evidence>
<dbReference type="NCBIfam" id="NF004231">
    <property type="entry name" value="PRK05679.1"/>
    <property type="match status" value="1"/>
</dbReference>
<feature type="binding site" evidence="5 6">
    <location>
        <begin position="191"/>
        <end position="193"/>
    </location>
    <ligand>
        <name>substrate</name>
    </ligand>
</feature>
<evidence type="ECO:0000313" key="10">
    <source>
        <dbReference type="EMBL" id="GLS84711.1"/>
    </source>
</evidence>
<evidence type="ECO:0000256" key="3">
    <source>
        <dbReference type="ARBA" id="ARBA00022643"/>
    </source>
</evidence>
<evidence type="ECO:0000256" key="1">
    <source>
        <dbReference type="ARBA" id="ARBA00007301"/>
    </source>
</evidence>
<dbReference type="Gene3D" id="2.30.110.10">
    <property type="entry name" value="Electron Transport, Fmn-binding Protein, Chain A"/>
    <property type="match status" value="1"/>
</dbReference>
<evidence type="ECO:0000259" key="8">
    <source>
        <dbReference type="Pfam" id="PF01243"/>
    </source>
</evidence>
<dbReference type="GO" id="GO:0008615">
    <property type="term" value="P:pyridoxine biosynthetic process"/>
    <property type="evidence" value="ECO:0007669"/>
    <property type="project" value="UniProtKB-UniRule"/>
</dbReference>
<keyword evidence="5" id="KW-0664">Pyridoxine biosynthesis</keyword>
<dbReference type="Pfam" id="PF10590">
    <property type="entry name" value="PNP_phzG_C"/>
    <property type="match status" value="1"/>
</dbReference>
<feature type="domain" description="Pyridoxine 5'-phosphate oxidase dimerisation C-terminal" evidence="9">
    <location>
        <begin position="172"/>
        <end position="211"/>
    </location>
</feature>
<dbReference type="PROSITE" id="PS01064">
    <property type="entry name" value="PYRIDOX_OXIDASE"/>
    <property type="match status" value="1"/>
</dbReference>
<evidence type="ECO:0000256" key="2">
    <source>
        <dbReference type="ARBA" id="ARBA00022630"/>
    </source>
</evidence>
<dbReference type="InterPro" id="IPR019576">
    <property type="entry name" value="Pyridoxamine_oxidase_dimer_C"/>
</dbReference>
<proteinExistence type="inferred from homology"/>
<comment type="pathway">
    <text evidence="5">Cofactor metabolism; pyridoxal 5'-phosphate salvage; pyridoxal 5'-phosphate from pyridoxine 5'-phosphate: step 1/1.</text>
</comment>
<dbReference type="Pfam" id="PF01243">
    <property type="entry name" value="PNPOx_N"/>
    <property type="match status" value="1"/>
</dbReference>
<dbReference type="NCBIfam" id="TIGR00558">
    <property type="entry name" value="pdxH"/>
    <property type="match status" value="1"/>
</dbReference>
<comment type="catalytic activity">
    <reaction evidence="5">
        <text>pyridoxine 5'-phosphate + O2 = pyridoxal 5'-phosphate + H2O2</text>
        <dbReference type="Rhea" id="RHEA:15149"/>
        <dbReference type="ChEBI" id="CHEBI:15379"/>
        <dbReference type="ChEBI" id="CHEBI:16240"/>
        <dbReference type="ChEBI" id="CHEBI:58589"/>
        <dbReference type="ChEBI" id="CHEBI:597326"/>
        <dbReference type="EC" id="1.4.3.5"/>
    </reaction>
</comment>
<feature type="binding site" evidence="6">
    <location>
        <begin position="8"/>
        <end position="11"/>
    </location>
    <ligand>
        <name>substrate</name>
    </ligand>
</feature>
<protein>
    <recommendedName>
        <fullName evidence="5">Pyridoxine/pyridoxamine 5'-phosphate oxidase</fullName>
        <ecNumber evidence="5">1.4.3.5</ecNumber>
    </recommendedName>
    <alternativeName>
        <fullName evidence="5">PNP/PMP oxidase</fullName>
        <shortName evidence="5">PNPOx</shortName>
    </alternativeName>
    <alternativeName>
        <fullName evidence="5">Pyridoxal 5'-phosphate synthase</fullName>
    </alternativeName>
</protein>
<dbReference type="SUPFAM" id="SSF50475">
    <property type="entry name" value="FMN-binding split barrel"/>
    <property type="match status" value="1"/>
</dbReference>
<keyword evidence="4 5" id="KW-0560">Oxidoreductase</keyword>
<dbReference type="GO" id="GO:0004733">
    <property type="term" value="F:pyridoxamine phosphate oxidase activity"/>
    <property type="evidence" value="ECO:0007669"/>
    <property type="project" value="UniProtKB-UniRule"/>
</dbReference>
<feature type="binding site" evidence="5 7">
    <location>
        <begin position="61"/>
        <end position="66"/>
    </location>
    <ligand>
        <name>FMN</name>
        <dbReference type="ChEBI" id="CHEBI:58210"/>
    </ligand>
</feature>
<feature type="binding site" evidence="5 7">
    <location>
        <position position="105"/>
    </location>
    <ligand>
        <name>FMN</name>
        <dbReference type="ChEBI" id="CHEBI:58210"/>
    </ligand>
</feature>
<dbReference type="InterPro" id="IPR012349">
    <property type="entry name" value="Split_barrel_FMN-bd"/>
</dbReference>
<dbReference type="GO" id="GO:0010181">
    <property type="term" value="F:FMN binding"/>
    <property type="evidence" value="ECO:0007669"/>
    <property type="project" value="UniProtKB-UniRule"/>
</dbReference>
<feature type="binding site" evidence="5 7">
    <location>
        <position position="185"/>
    </location>
    <ligand>
        <name>FMN</name>
        <dbReference type="ChEBI" id="CHEBI:58210"/>
    </ligand>
</feature>
<comment type="function">
    <text evidence="5">Catalyzes the oxidation of either pyridoxine 5'-phosphate (PNP) or pyridoxamine 5'-phosphate (PMP) into pyridoxal 5'-phosphate (PLP).</text>
</comment>
<evidence type="ECO:0000256" key="7">
    <source>
        <dbReference type="PIRSR" id="PIRSR000190-2"/>
    </source>
</evidence>
<feature type="binding site" evidence="5 7">
    <location>
        <position position="195"/>
    </location>
    <ligand>
        <name>FMN</name>
        <dbReference type="ChEBI" id="CHEBI:58210"/>
    </ligand>
</feature>
<comment type="cofactor">
    <cofactor evidence="5 7">
        <name>FMN</name>
        <dbReference type="ChEBI" id="CHEBI:58210"/>
    </cofactor>
    <text evidence="5 7">Binds 1 FMN per subunit.</text>
</comment>
<dbReference type="RefSeq" id="WP_095500320.1">
    <property type="nucleotide sequence ID" value="NZ_BSPO01000003.1"/>
</dbReference>
<comment type="catalytic activity">
    <reaction evidence="5">
        <text>pyridoxamine 5'-phosphate + O2 + H2O = pyridoxal 5'-phosphate + H2O2 + NH4(+)</text>
        <dbReference type="Rhea" id="RHEA:15817"/>
        <dbReference type="ChEBI" id="CHEBI:15377"/>
        <dbReference type="ChEBI" id="CHEBI:15379"/>
        <dbReference type="ChEBI" id="CHEBI:16240"/>
        <dbReference type="ChEBI" id="CHEBI:28938"/>
        <dbReference type="ChEBI" id="CHEBI:58451"/>
        <dbReference type="ChEBI" id="CHEBI:597326"/>
        <dbReference type="EC" id="1.4.3.5"/>
    </reaction>
</comment>
<evidence type="ECO:0000256" key="5">
    <source>
        <dbReference type="HAMAP-Rule" id="MF_01629"/>
    </source>
</evidence>
<feature type="binding site" evidence="5 7">
    <location>
        <begin position="76"/>
        <end position="77"/>
    </location>
    <ligand>
        <name>FMN</name>
        <dbReference type="ChEBI" id="CHEBI:58210"/>
    </ligand>
</feature>
<dbReference type="Proteomes" id="UP001157439">
    <property type="component" value="Unassembled WGS sequence"/>
</dbReference>
<comment type="subunit">
    <text evidence="5">Homodimer.</text>
</comment>
<dbReference type="PIRSF" id="PIRSF000190">
    <property type="entry name" value="Pyd_amn-ph_oxd"/>
    <property type="match status" value="1"/>
</dbReference>
<feature type="binding site" evidence="5 6">
    <location>
        <position position="131"/>
    </location>
    <ligand>
        <name>substrate</name>
    </ligand>
</feature>
<comment type="pathway">
    <text evidence="5">Cofactor metabolism; pyridoxal 5'-phosphate salvage; pyridoxal 5'-phosphate from pyridoxamine 5'-phosphate: step 1/1.</text>
</comment>
<dbReference type="AlphaFoldDB" id="A0AA37X0F1"/>
<feature type="domain" description="Pyridoxamine 5'-phosphate oxidase N-terminal" evidence="8">
    <location>
        <begin position="34"/>
        <end position="159"/>
    </location>
</feature>
<dbReference type="EMBL" id="BSPO01000003">
    <property type="protein sequence ID" value="GLS84711.1"/>
    <property type="molecule type" value="Genomic_DNA"/>
</dbReference>
<comment type="similarity">
    <text evidence="1 5">Belongs to the pyridoxamine 5'-phosphate oxidase family.</text>
</comment>
<feature type="binding site" evidence="5 7">
    <location>
        <position position="82"/>
    </location>
    <ligand>
        <name>FMN</name>
        <dbReference type="ChEBI" id="CHEBI:58210"/>
    </ligand>
</feature>
<dbReference type="HAMAP" id="MF_01629">
    <property type="entry name" value="PdxH"/>
    <property type="match status" value="1"/>
</dbReference>
<dbReference type="PANTHER" id="PTHR10851">
    <property type="entry name" value="PYRIDOXINE-5-PHOSPHATE OXIDASE"/>
    <property type="match status" value="1"/>
</dbReference>
<name>A0AA37X0F1_9GAMM</name>
<dbReference type="InterPro" id="IPR019740">
    <property type="entry name" value="Pyridox_Oxase_CS"/>
</dbReference>
<reference evidence="10 11" key="1">
    <citation type="journal article" date="2014" name="Int. J. Syst. Evol. Microbiol.">
        <title>Complete genome sequence of Corynebacterium casei LMG S-19264T (=DSM 44701T), isolated from a smear-ripened cheese.</title>
        <authorList>
            <consortium name="US DOE Joint Genome Institute (JGI-PGF)"/>
            <person name="Walter F."/>
            <person name="Albersmeier A."/>
            <person name="Kalinowski J."/>
            <person name="Ruckert C."/>
        </authorList>
    </citation>
    <scope>NUCLEOTIDE SEQUENCE [LARGE SCALE GENOMIC DNA]</scope>
    <source>
        <strain evidence="10 11">NBRC 112785</strain>
    </source>
</reference>
<evidence type="ECO:0000259" key="9">
    <source>
        <dbReference type="Pfam" id="PF10590"/>
    </source>
</evidence>
<dbReference type="PANTHER" id="PTHR10851:SF0">
    <property type="entry name" value="PYRIDOXINE-5'-PHOSPHATE OXIDASE"/>
    <property type="match status" value="1"/>
</dbReference>
<evidence type="ECO:0000256" key="6">
    <source>
        <dbReference type="PIRSR" id="PIRSR000190-1"/>
    </source>
</evidence>
<gene>
    <name evidence="5 10" type="primary">pdxH</name>
    <name evidence="10" type="ORF">GCM10007894_26880</name>
</gene>
<dbReference type="InterPro" id="IPR011576">
    <property type="entry name" value="Pyridox_Oxase_N"/>
</dbReference>
<keyword evidence="11" id="KW-1185">Reference proteome</keyword>
<sequence>MKDLSDIRRDYNQGGLRSKDLPDSPFKLFEKWMDQARAAEITDPTAMVLATVDQNGQPFQRVVLLKRFDESGLVFFTNTGSRKSQHIKDNAKVNVIFPWNDLERQIAITGVAEPLSTTEVMAYFATRPKDSQIGAWASQQSSKISARGVLEGKFLELKQKFAKGEVPLPSFWGGYCIKPDSFEFWQGGDRRLHDRFLYELNGDWQVQRLAP</sequence>
<feature type="binding site" evidence="5 6">
    <location>
        <position position="123"/>
    </location>
    <ligand>
        <name>substrate</name>
    </ligand>
</feature>
<evidence type="ECO:0000256" key="4">
    <source>
        <dbReference type="ARBA" id="ARBA00023002"/>
    </source>
</evidence>
<dbReference type="EC" id="1.4.3.5" evidence="5"/>
<accession>A0AA37X0F1</accession>
<feature type="binding site" evidence="5 7">
    <location>
        <begin position="140"/>
        <end position="141"/>
    </location>
    <ligand>
        <name>FMN</name>
        <dbReference type="ChEBI" id="CHEBI:58210"/>
    </ligand>
</feature>
<dbReference type="InterPro" id="IPR000659">
    <property type="entry name" value="Pyridox_Oxase"/>
</dbReference>